<proteinExistence type="evidence at transcript level"/>
<feature type="domain" description="Core shell protein Gag P30" evidence="7">
    <location>
        <begin position="35"/>
        <end position="128"/>
    </location>
</feature>
<dbReference type="Pfam" id="PF02093">
    <property type="entry name" value="Gag_p30"/>
    <property type="match status" value="1"/>
</dbReference>
<dbReference type="MGI" id="MGI:3041251">
    <property type="gene designation" value="BC040756"/>
</dbReference>
<dbReference type="AGR" id="MGI:3041251"/>
<protein>
    <submittedName>
        <fullName evidence="9">BC040756 protein</fullName>
    </submittedName>
</protein>
<evidence type="ECO:0000256" key="6">
    <source>
        <dbReference type="SAM" id="MobiDB-lite"/>
    </source>
</evidence>
<dbReference type="GO" id="GO:0016787">
    <property type="term" value="F:hydrolase activity"/>
    <property type="evidence" value="ECO:0007669"/>
    <property type="project" value="UniProtKB-KW"/>
</dbReference>
<keyword evidence="4" id="KW-0255">Endonuclease</keyword>
<dbReference type="Gene3D" id="1.10.375.10">
    <property type="entry name" value="Human Immunodeficiency Virus Type 1 Capsid Protein"/>
    <property type="match status" value="1"/>
</dbReference>
<dbReference type="Gene3D" id="2.30.30.850">
    <property type="match status" value="1"/>
</dbReference>
<dbReference type="InterPro" id="IPR003036">
    <property type="entry name" value="Gag_P30"/>
</dbReference>
<evidence type="ECO:0000259" key="8">
    <source>
        <dbReference type="Pfam" id="PF18697"/>
    </source>
</evidence>
<organism evidence="9">
    <name type="scientific">Mus musculus</name>
    <name type="common">Mouse</name>
    <dbReference type="NCBI Taxonomy" id="10090"/>
    <lineage>
        <taxon>Eukaryota</taxon>
        <taxon>Metazoa</taxon>
        <taxon>Chordata</taxon>
        <taxon>Craniata</taxon>
        <taxon>Vertebrata</taxon>
        <taxon>Euteleostomi</taxon>
        <taxon>Mammalia</taxon>
        <taxon>Eutheria</taxon>
        <taxon>Euarchontoglires</taxon>
        <taxon>Glires</taxon>
        <taxon>Rodentia</taxon>
        <taxon>Myomorpha</taxon>
        <taxon>Muroidea</taxon>
        <taxon>Muridae</taxon>
        <taxon>Murinae</taxon>
        <taxon>Mus</taxon>
        <taxon>Mus</taxon>
    </lineage>
</organism>
<dbReference type="EMBL" id="BC040756">
    <property type="protein sequence ID" value="AAH40756.1"/>
    <property type="molecule type" value="mRNA"/>
</dbReference>
<dbReference type="AlphaFoldDB" id="Q8CGD4"/>
<evidence type="ECO:0000313" key="10">
    <source>
        <dbReference type="MGI" id="MGI:3041251"/>
    </source>
</evidence>
<sequence length="254" mass="29052">GPVDSIVALPLRAVGPPPADQNDLQLLQYWAFSSSDFYNWKINHPPFSENPAGLTGLIESLMYSHQPTWDDCQQILQTLFTTEERERILQEAQKNVRDVARHPAQNSAEIDEGFPLICPQWDYNTAQAWLKALETVRKEIWEQLKETYIASDLQVSHQFEVGDTVLLRRHQAGNLQPWWKGSYLVLLTTPTAVKVEGIHTWVHASHIKKAPPETDQNEWTLKKTNNPLKLRLRRSSEPRPQPSYPNSANLGSTQ</sequence>
<dbReference type="GO" id="GO:0004519">
    <property type="term" value="F:endonuclease activity"/>
    <property type="evidence" value="ECO:0007669"/>
    <property type="project" value="UniProtKB-KW"/>
</dbReference>
<feature type="region of interest" description="Disordered" evidence="6">
    <location>
        <begin position="212"/>
        <end position="254"/>
    </location>
</feature>
<name>Q8CGD4_MOUSE</name>
<accession>Q8CGD4</accession>
<dbReference type="GO" id="GO:0019068">
    <property type="term" value="P:virion assembly"/>
    <property type="evidence" value="ECO:0007669"/>
    <property type="project" value="InterPro"/>
</dbReference>
<dbReference type="SUPFAM" id="SSF47943">
    <property type="entry name" value="Retrovirus capsid protein, N-terminal core domain"/>
    <property type="match status" value="1"/>
</dbReference>
<evidence type="ECO:0000256" key="5">
    <source>
        <dbReference type="ARBA" id="ARBA00022801"/>
    </source>
</evidence>
<evidence type="ECO:0000256" key="4">
    <source>
        <dbReference type="ARBA" id="ARBA00022759"/>
    </source>
</evidence>
<evidence type="ECO:0000256" key="3">
    <source>
        <dbReference type="ARBA" id="ARBA00022722"/>
    </source>
</evidence>
<dbReference type="GO" id="GO:0016779">
    <property type="term" value="F:nucleotidyltransferase activity"/>
    <property type="evidence" value="ECO:0007669"/>
    <property type="project" value="UniProtKB-KW"/>
</dbReference>
<evidence type="ECO:0000256" key="2">
    <source>
        <dbReference type="ARBA" id="ARBA00022695"/>
    </source>
</evidence>
<feature type="compositionally biased region" description="Polar residues" evidence="6">
    <location>
        <begin position="244"/>
        <end position="254"/>
    </location>
</feature>
<gene>
    <name evidence="9 10" type="primary">BC040756</name>
</gene>
<keyword evidence="2" id="KW-0548">Nucleotidyltransferase</keyword>
<feature type="compositionally biased region" description="Polar residues" evidence="6">
    <location>
        <begin position="217"/>
        <end position="227"/>
    </location>
</feature>
<feature type="non-terminal residue" evidence="9">
    <location>
        <position position="1"/>
    </location>
</feature>
<evidence type="ECO:0000259" key="7">
    <source>
        <dbReference type="Pfam" id="PF02093"/>
    </source>
</evidence>
<feature type="domain" description="Murine leukemia virus integrase C-terminal" evidence="8">
    <location>
        <begin position="157"/>
        <end position="211"/>
    </location>
</feature>
<reference evidence="9" key="1">
    <citation type="journal article" date="2004" name="Genome Res.">
        <title>The status, quality, and expansion of the NIH full-length cDNA project: the Mammalian Gene Collection (MGC).</title>
        <authorList>
            <consortium name="The MGC Project Team"/>
            <person name="Gerhard D.S."/>
            <person name="Wagner L."/>
            <person name="Feingold E.A."/>
            <person name="Shenmen C.M."/>
            <person name="Grouse L.H."/>
            <person name="Schuler G."/>
            <person name="Klein S.L."/>
            <person name="Old S."/>
            <person name="Rasooly R."/>
            <person name="Good P."/>
            <person name="Guyer M."/>
            <person name="Peck A.M."/>
            <person name="Derge J.G."/>
            <person name="Lipman D."/>
            <person name="Collins F.S."/>
            <person name="Jang W."/>
            <person name="Sherry S."/>
            <person name="Feolo M."/>
            <person name="Misquitta L."/>
            <person name="Lee E."/>
            <person name="Rotmistrovsky K."/>
            <person name="Greenhut S.F."/>
            <person name="Schaefer C.F."/>
            <person name="Buetow K."/>
            <person name="Bonner T.I."/>
            <person name="Haussler D."/>
            <person name="Kent J."/>
            <person name="Kiekhaus M."/>
            <person name="Furey T."/>
            <person name="Brent M."/>
            <person name="Prange C."/>
            <person name="Schreiber K."/>
            <person name="Shapiro N."/>
            <person name="Bhat N.K."/>
            <person name="Hopkins R.F."/>
            <person name="Hsie F."/>
            <person name="Driscoll T."/>
            <person name="Soares M.B."/>
            <person name="Casavant T.L."/>
            <person name="Scheetz T.E."/>
            <person name="Brown-stein M.J."/>
            <person name="Usdin T.B."/>
            <person name="Toshiyuki S."/>
            <person name="Carninci P."/>
            <person name="Piao Y."/>
            <person name="Dudekula D.B."/>
            <person name="Ko M.S."/>
            <person name="Kawakami K."/>
            <person name="Suzuki Y."/>
            <person name="Sugano S."/>
            <person name="Gruber C.E."/>
            <person name="Smith M.R."/>
            <person name="Simmons B."/>
            <person name="Moore T."/>
            <person name="Waterman R."/>
            <person name="Johnson S.L."/>
            <person name="Ruan Y."/>
            <person name="Wei C.L."/>
            <person name="Mathavan S."/>
            <person name="Gunaratne P.H."/>
            <person name="Wu J."/>
            <person name="Garcia A.M."/>
            <person name="Hulyk S.W."/>
            <person name="Fuh E."/>
            <person name="Yuan Y."/>
            <person name="Sneed A."/>
            <person name="Kowis C."/>
            <person name="Hodgson A."/>
            <person name="Muzny D.M."/>
            <person name="McPherson J."/>
            <person name="Gibbs R.A."/>
            <person name="Fahey J."/>
            <person name="Helton E."/>
            <person name="Ketteman M."/>
            <person name="Madan A."/>
            <person name="Rodrigues S."/>
            <person name="Sanchez A."/>
            <person name="Whiting M."/>
            <person name="Madari A."/>
            <person name="Young A.C."/>
            <person name="Wetherby K.D."/>
            <person name="Granite S.J."/>
            <person name="Kwong P.N."/>
            <person name="Brinkley C.P."/>
            <person name="Pearson R.L."/>
            <person name="Bouffard G.G."/>
            <person name="Blakesly R.W."/>
            <person name="Green E.D."/>
            <person name="Dickson M.C."/>
            <person name="Rodriguez A.C."/>
            <person name="Grimwood J."/>
            <person name="Schmutz J."/>
            <person name="Myers R.M."/>
            <person name="Butterfield Y.S."/>
            <person name="Griffith M."/>
            <person name="Griffith O.L."/>
            <person name="Krzywinski M.I."/>
            <person name="Liao N."/>
            <person name="Morin R."/>
            <person name="Morrin R."/>
            <person name="Palmquist D."/>
            <person name="Petrescu A.S."/>
            <person name="Skalska U."/>
            <person name="Smailus D.E."/>
            <person name="Stott J.M."/>
            <person name="Schnerch A."/>
            <person name="Schein J.E."/>
            <person name="Jones S.J."/>
            <person name="Holt R.A."/>
            <person name="Baross A."/>
            <person name="Marra M.A."/>
            <person name="Clifton S."/>
            <person name="Makowski K.A."/>
            <person name="Bosak S."/>
            <person name="Malek J."/>
        </authorList>
    </citation>
    <scope>NUCLEOTIDE SEQUENCE [LARGE SCALE MRNA]</scope>
    <source>
        <strain evidence="9">FVB/N</strain>
        <tissue evidence="9">Kidney</tissue>
    </source>
</reference>
<dbReference type="Pfam" id="PF18697">
    <property type="entry name" value="MLVIN_C"/>
    <property type="match status" value="1"/>
</dbReference>
<dbReference type="InterPro" id="IPR040643">
    <property type="entry name" value="MLVIN_C"/>
</dbReference>
<evidence type="ECO:0000256" key="1">
    <source>
        <dbReference type="ARBA" id="ARBA00022679"/>
    </source>
</evidence>
<evidence type="ECO:0000313" key="9">
    <source>
        <dbReference type="EMBL" id="AAH40756.1"/>
    </source>
</evidence>
<keyword evidence="1" id="KW-0808">Transferase</keyword>
<keyword evidence="3" id="KW-0540">Nuclease</keyword>
<dbReference type="PANTHER" id="PTHR33166">
    <property type="entry name" value="GAG_P30 DOMAIN-CONTAINING PROTEIN"/>
    <property type="match status" value="1"/>
</dbReference>
<dbReference type="InterPro" id="IPR050462">
    <property type="entry name" value="Retroviral_Gag-Pol_poly"/>
</dbReference>
<dbReference type="InterPro" id="IPR008919">
    <property type="entry name" value="Retrov_capsid_N"/>
</dbReference>
<keyword evidence="5" id="KW-0378">Hydrolase</keyword>